<dbReference type="InterPro" id="IPR021109">
    <property type="entry name" value="Peptidase_aspartic_dom_sf"/>
</dbReference>
<name>W2PF81_PHYN3</name>
<feature type="compositionally biased region" description="Basic and acidic residues" evidence="1">
    <location>
        <begin position="86"/>
        <end position="95"/>
    </location>
</feature>
<feature type="compositionally biased region" description="Polar residues" evidence="1">
    <location>
        <begin position="142"/>
        <end position="151"/>
    </location>
</feature>
<feature type="region of interest" description="Disordered" evidence="1">
    <location>
        <begin position="172"/>
        <end position="221"/>
    </location>
</feature>
<feature type="compositionally biased region" description="Basic residues" evidence="1">
    <location>
        <begin position="119"/>
        <end position="134"/>
    </location>
</feature>
<dbReference type="GeneID" id="20187643"/>
<feature type="region of interest" description="Disordered" evidence="1">
    <location>
        <begin position="31"/>
        <end position="151"/>
    </location>
</feature>
<dbReference type="AlphaFoldDB" id="W2PF81"/>
<gene>
    <name evidence="2" type="ORF">PPTG_18803</name>
</gene>
<dbReference type="Proteomes" id="UP000018817">
    <property type="component" value="Unassembled WGS sequence"/>
</dbReference>
<feature type="compositionally biased region" description="Gly residues" evidence="1">
    <location>
        <begin position="66"/>
        <end position="75"/>
    </location>
</feature>
<reference evidence="3" key="1">
    <citation type="submission" date="2011-12" db="EMBL/GenBank/DDBJ databases">
        <authorList>
            <consortium name="The Broad Institute Genome Sequencing Platform"/>
            <person name="Russ C."/>
            <person name="Tyler B."/>
            <person name="Panabieres F."/>
            <person name="Shan W."/>
            <person name="Tripathy S."/>
            <person name="Grunwald N."/>
            <person name="Machado M."/>
            <person name="Young S.K."/>
            <person name="Zeng Q."/>
            <person name="Gargeya S."/>
            <person name="Fitzgerald M."/>
            <person name="Haas B."/>
            <person name="Abouelleil A."/>
            <person name="Alvarado L."/>
            <person name="Arachchi H.M."/>
            <person name="Berlin A."/>
            <person name="Chapman S.B."/>
            <person name="Gearin G."/>
            <person name="Goldberg J."/>
            <person name="Griggs A."/>
            <person name="Gujja S."/>
            <person name="Hansen M."/>
            <person name="Heiman D."/>
            <person name="Howarth C."/>
            <person name="Larimer J."/>
            <person name="Lui A."/>
            <person name="MacDonald P.J.P."/>
            <person name="McCowen C."/>
            <person name="Montmayeur A."/>
            <person name="Murphy C."/>
            <person name="Neiman D."/>
            <person name="Pearson M."/>
            <person name="Priest M."/>
            <person name="Roberts A."/>
            <person name="Saif S."/>
            <person name="Shea T."/>
            <person name="Sisk P."/>
            <person name="Stolte C."/>
            <person name="Sykes S."/>
            <person name="Wortman J."/>
            <person name="Nusbaum C."/>
            <person name="Birren B."/>
        </authorList>
    </citation>
    <scope>NUCLEOTIDE SEQUENCE [LARGE SCALE GENOMIC DNA]</scope>
    <source>
        <strain evidence="3">INRA-310</strain>
    </source>
</reference>
<organism evidence="2 3">
    <name type="scientific">Phytophthora nicotianae (strain INRA-310)</name>
    <name type="common">Phytophthora parasitica</name>
    <dbReference type="NCBI Taxonomy" id="761204"/>
    <lineage>
        <taxon>Eukaryota</taxon>
        <taxon>Sar</taxon>
        <taxon>Stramenopiles</taxon>
        <taxon>Oomycota</taxon>
        <taxon>Peronosporomycetes</taxon>
        <taxon>Peronosporales</taxon>
        <taxon>Peronosporaceae</taxon>
        <taxon>Phytophthora</taxon>
    </lineage>
</organism>
<reference evidence="2 3" key="2">
    <citation type="submission" date="2013-11" db="EMBL/GenBank/DDBJ databases">
        <title>The Genome Sequence of Phytophthora parasitica INRA-310.</title>
        <authorList>
            <consortium name="The Broad Institute Genomics Platform"/>
            <person name="Russ C."/>
            <person name="Tyler B."/>
            <person name="Panabieres F."/>
            <person name="Shan W."/>
            <person name="Tripathy S."/>
            <person name="Grunwald N."/>
            <person name="Machado M."/>
            <person name="Johnson C.S."/>
            <person name="Arredondo F."/>
            <person name="Hong C."/>
            <person name="Coffey M."/>
            <person name="Young S.K."/>
            <person name="Zeng Q."/>
            <person name="Gargeya S."/>
            <person name="Fitzgerald M."/>
            <person name="Abouelleil A."/>
            <person name="Alvarado L."/>
            <person name="Chapman S.B."/>
            <person name="Gainer-Dewar J."/>
            <person name="Goldberg J."/>
            <person name="Griggs A."/>
            <person name="Gujja S."/>
            <person name="Hansen M."/>
            <person name="Howarth C."/>
            <person name="Imamovic A."/>
            <person name="Ireland A."/>
            <person name="Larimer J."/>
            <person name="McCowan C."/>
            <person name="Murphy C."/>
            <person name="Pearson M."/>
            <person name="Poon T.W."/>
            <person name="Priest M."/>
            <person name="Roberts A."/>
            <person name="Saif S."/>
            <person name="Shea T."/>
            <person name="Sykes S."/>
            <person name="Wortman J."/>
            <person name="Nusbaum C."/>
            <person name="Birren B."/>
        </authorList>
    </citation>
    <scope>NUCLEOTIDE SEQUENCE [LARGE SCALE GENOMIC DNA]</scope>
    <source>
        <strain evidence="2 3">INRA-310</strain>
    </source>
</reference>
<dbReference type="EMBL" id="KI669651">
    <property type="protein sequence ID" value="ETM99521.1"/>
    <property type="molecule type" value="Genomic_DNA"/>
</dbReference>
<protein>
    <submittedName>
        <fullName evidence="2">Uncharacterized protein</fullName>
    </submittedName>
</protein>
<evidence type="ECO:0000313" key="2">
    <source>
        <dbReference type="EMBL" id="ETM99521.1"/>
    </source>
</evidence>
<feature type="compositionally biased region" description="Basic and acidic residues" evidence="1">
    <location>
        <begin position="198"/>
        <end position="214"/>
    </location>
</feature>
<accession>W2PF81</accession>
<proteinExistence type="predicted"/>
<sequence length="458" mass="50716">MNEDVKVRDEEKAALYVATVRPAMAPTRYLAAEPVNERPTANEECDERGGGMACETHPGGEDEAGTGEGGDGVETGEGAELTNSVHSKELKKTEGTDEDPSSDERSVASVALSREERKKLRKQKKRRSMKARLVKQREAEQQAKNVEQSAIQEQLNERQKVATETLKLHEAKERTKTATDSDGESEQRATARVSLVKRRGDTGGEQRDHGERGAGEQIGADDGLPTAVMELSGVRRQVKLDSGARYTIAGPGWMKYGDKVDRAAPVEFVEGIGGFLLDVVGVWKFQMRSVFGEDISIEACIVKGCGDEFLLGVDFLQSHEVICFLQGPFDLEQQLEYESSNEGVSESEAAAKVVRAAEIPTIASAPGRARKRNRQAARGATAWGNTSDILVETRRRKRRNRAGQYVLEHELRTRRAVKRWRAGNDGDDTERWWVSTRDYDQLLRNDRVVEDSGLEEGV</sequence>
<evidence type="ECO:0000256" key="1">
    <source>
        <dbReference type="SAM" id="MobiDB-lite"/>
    </source>
</evidence>
<dbReference type="RefSeq" id="XP_008915147.1">
    <property type="nucleotide sequence ID" value="XM_008916899.1"/>
</dbReference>
<feature type="compositionally biased region" description="Basic and acidic residues" evidence="1">
    <location>
        <begin position="172"/>
        <end position="189"/>
    </location>
</feature>
<dbReference type="VEuPathDB" id="FungiDB:PPTG_18803"/>
<evidence type="ECO:0000313" key="3">
    <source>
        <dbReference type="Proteomes" id="UP000018817"/>
    </source>
</evidence>
<dbReference type="SUPFAM" id="SSF50630">
    <property type="entry name" value="Acid proteases"/>
    <property type="match status" value="1"/>
</dbReference>